<name>A0A2I0IUM7_PUNGR</name>
<dbReference type="Gene3D" id="3.10.10.10">
    <property type="entry name" value="HIV Type 1 Reverse Transcriptase, subunit A, domain 1"/>
    <property type="match status" value="1"/>
</dbReference>
<accession>A0A2I0IUM7</accession>
<gene>
    <name evidence="2" type="ORF">CRG98_031906</name>
</gene>
<dbReference type="EMBL" id="PGOL01002467">
    <property type="protein sequence ID" value="PKI47702.1"/>
    <property type="molecule type" value="Genomic_DNA"/>
</dbReference>
<protein>
    <submittedName>
        <fullName evidence="2">Uncharacterized protein</fullName>
    </submittedName>
</protein>
<feature type="non-terminal residue" evidence="2">
    <location>
        <position position="413"/>
    </location>
</feature>
<evidence type="ECO:0000313" key="2">
    <source>
        <dbReference type="EMBL" id="PKI47702.1"/>
    </source>
</evidence>
<dbReference type="PANTHER" id="PTHR24559">
    <property type="entry name" value="TRANSPOSON TY3-I GAG-POL POLYPROTEIN"/>
    <property type="match status" value="1"/>
</dbReference>
<organism evidence="2 3">
    <name type="scientific">Punica granatum</name>
    <name type="common">Pomegranate</name>
    <dbReference type="NCBI Taxonomy" id="22663"/>
    <lineage>
        <taxon>Eukaryota</taxon>
        <taxon>Viridiplantae</taxon>
        <taxon>Streptophyta</taxon>
        <taxon>Embryophyta</taxon>
        <taxon>Tracheophyta</taxon>
        <taxon>Spermatophyta</taxon>
        <taxon>Magnoliopsida</taxon>
        <taxon>eudicotyledons</taxon>
        <taxon>Gunneridae</taxon>
        <taxon>Pentapetalae</taxon>
        <taxon>rosids</taxon>
        <taxon>malvids</taxon>
        <taxon>Myrtales</taxon>
        <taxon>Lythraceae</taxon>
        <taxon>Punica</taxon>
    </lineage>
</organism>
<evidence type="ECO:0000313" key="3">
    <source>
        <dbReference type="Proteomes" id="UP000233551"/>
    </source>
</evidence>
<evidence type="ECO:0000256" key="1">
    <source>
        <dbReference type="SAM" id="MobiDB-lite"/>
    </source>
</evidence>
<feature type="region of interest" description="Disordered" evidence="1">
    <location>
        <begin position="82"/>
        <end position="139"/>
    </location>
</feature>
<keyword evidence="3" id="KW-1185">Reference proteome</keyword>
<dbReference type="PANTHER" id="PTHR24559:SF457">
    <property type="entry name" value="RNA-DIRECTED DNA POLYMERASE HOMOLOG"/>
    <property type="match status" value="1"/>
</dbReference>
<dbReference type="SUPFAM" id="SSF56672">
    <property type="entry name" value="DNA/RNA polymerases"/>
    <property type="match status" value="1"/>
</dbReference>
<dbReference type="InterPro" id="IPR053134">
    <property type="entry name" value="RNA-dir_DNA_polymerase"/>
</dbReference>
<dbReference type="Proteomes" id="UP000233551">
    <property type="component" value="Unassembled WGS sequence"/>
</dbReference>
<proteinExistence type="predicted"/>
<reference evidence="2 3" key="1">
    <citation type="submission" date="2017-11" db="EMBL/GenBank/DDBJ databases">
        <title>De-novo sequencing of pomegranate (Punica granatum L.) genome.</title>
        <authorList>
            <person name="Akparov Z."/>
            <person name="Amiraslanov A."/>
            <person name="Hajiyeva S."/>
            <person name="Abbasov M."/>
            <person name="Kaur K."/>
            <person name="Hamwieh A."/>
            <person name="Solovyev V."/>
            <person name="Salamov A."/>
            <person name="Braich B."/>
            <person name="Kosarev P."/>
            <person name="Mahmoud A."/>
            <person name="Hajiyev E."/>
            <person name="Babayeva S."/>
            <person name="Izzatullayeva V."/>
            <person name="Mammadov A."/>
            <person name="Mammadov A."/>
            <person name="Sharifova S."/>
            <person name="Ojaghi J."/>
            <person name="Eynullazada K."/>
            <person name="Bayramov B."/>
            <person name="Abdulazimova A."/>
            <person name="Shahmuradov I."/>
        </authorList>
    </citation>
    <scope>NUCLEOTIDE SEQUENCE [LARGE SCALE GENOMIC DNA]</scope>
    <source>
        <strain evidence="3">cv. AG2017</strain>
        <tissue evidence="2">Leaf</tissue>
    </source>
</reference>
<feature type="region of interest" description="Disordered" evidence="1">
    <location>
        <begin position="46"/>
        <end position="65"/>
    </location>
</feature>
<comment type="caution">
    <text evidence="2">The sequence shown here is derived from an EMBL/GenBank/DDBJ whole genome shotgun (WGS) entry which is preliminary data.</text>
</comment>
<dbReference type="InterPro" id="IPR043502">
    <property type="entry name" value="DNA/RNA_pol_sf"/>
</dbReference>
<dbReference type="AlphaFoldDB" id="A0A2I0IUM7"/>
<sequence>MEALLARADALTVPLGRPMEARRPHDHGMPRNYNSAAYRTFPPRRTAYPIASSGSTPHPRPPQDSYISERFTVNGTLAPYDAFTSPSIPSTKSEHSPPHQHTWLNSIHRDRRRRNGPRPSRLPELHLQSPLKPKAPPERLCVQSYSPSRRNEIDSVASLLTLVRRSRTTGSFRRSWLEQETIRALQANDVRPDARYGDCSLFPGMRLPPKFEVPEFKTYEGTTDPRHHLRHYRGKMLQYWEYEEFVIHFFQDSLVTFQVLDIPNAFSLLLGRPWIHSARAIPSSLHQKVKFIVEEKIITVKGEEDYAIYKETAVPYISVGDDENLPFHSFGTISVIRDYGEVGPSRTDRMIGKEEVVKQINAGFLEVCNYSEWVANIVPVEKIDGRVRVYVDYRDLNKASPKDNFPLPHIDIL</sequence>